<name>A0ABR2K398_9EUKA</name>
<accession>A0ABR2K398</accession>
<dbReference type="Gene3D" id="6.10.140.1230">
    <property type="match status" value="1"/>
</dbReference>
<evidence type="ECO:0000313" key="2">
    <source>
        <dbReference type="EMBL" id="KAK8885600.1"/>
    </source>
</evidence>
<comment type="caution">
    <text evidence="2">The sequence shown here is derived from an EMBL/GenBank/DDBJ whole genome shotgun (WGS) entry which is preliminary data.</text>
</comment>
<gene>
    <name evidence="2" type="ORF">M9Y10_041050</name>
</gene>
<dbReference type="EMBL" id="JAPFFF010000007">
    <property type="protein sequence ID" value="KAK8885600.1"/>
    <property type="molecule type" value="Genomic_DNA"/>
</dbReference>
<feature type="region of interest" description="Disordered" evidence="1">
    <location>
        <begin position="21"/>
        <end position="42"/>
    </location>
</feature>
<reference evidence="2 3" key="1">
    <citation type="submission" date="2024-04" db="EMBL/GenBank/DDBJ databases">
        <title>Tritrichomonas musculus Genome.</title>
        <authorList>
            <person name="Alves-Ferreira E."/>
            <person name="Grigg M."/>
            <person name="Lorenzi H."/>
            <person name="Galac M."/>
        </authorList>
    </citation>
    <scope>NUCLEOTIDE SEQUENCE [LARGE SCALE GENOMIC DNA]</scope>
    <source>
        <strain evidence="2 3">EAF2021</strain>
    </source>
</reference>
<protein>
    <submittedName>
        <fullName evidence="2">Charged multivesicular body protein 1b</fullName>
    </submittedName>
</protein>
<feature type="compositionally biased region" description="Basic and acidic residues" evidence="1">
    <location>
        <begin position="24"/>
        <end position="42"/>
    </location>
</feature>
<sequence length="186" mass="20989">MTSEKQFELICNLQLQEKMLSKQAQREEKNANKERNTAKRHLAKGERNFAQLHATNSIRSYQHAQFLRENAARISQMVADLKLADVQARMAKSLNTACKEMEKCINSMDLEKIAQMTMKYDQLRGKTQAAHELTAPETDCDTLGASLLDDLEQEITIENQSNQVEIPSMPTTVNPIHNPTGEAQAS</sequence>
<dbReference type="InterPro" id="IPR005024">
    <property type="entry name" value="Snf7_fam"/>
</dbReference>
<dbReference type="PANTHER" id="PTHR10476">
    <property type="entry name" value="CHARGED MULTIVESICULAR BODY PROTEIN"/>
    <property type="match status" value="1"/>
</dbReference>
<dbReference type="Proteomes" id="UP001470230">
    <property type="component" value="Unassembled WGS sequence"/>
</dbReference>
<feature type="region of interest" description="Disordered" evidence="1">
    <location>
        <begin position="167"/>
        <end position="186"/>
    </location>
</feature>
<evidence type="ECO:0000313" key="3">
    <source>
        <dbReference type="Proteomes" id="UP001470230"/>
    </source>
</evidence>
<dbReference type="Pfam" id="PF03357">
    <property type="entry name" value="Snf7"/>
    <property type="match status" value="1"/>
</dbReference>
<keyword evidence="3" id="KW-1185">Reference proteome</keyword>
<evidence type="ECO:0000256" key="1">
    <source>
        <dbReference type="SAM" id="MobiDB-lite"/>
    </source>
</evidence>
<proteinExistence type="predicted"/>
<organism evidence="2 3">
    <name type="scientific">Tritrichomonas musculus</name>
    <dbReference type="NCBI Taxonomy" id="1915356"/>
    <lineage>
        <taxon>Eukaryota</taxon>
        <taxon>Metamonada</taxon>
        <taxon>Parabasalia</taxon>
        <taxon>Tritrichomonadida</taxon>
        <taxon>Tritrichomonadidae</taxon>
        <taxon>Tritrichomonas</taxon>
    </lineage>
</organism>